<feature type="compositionally biased region" description="Basic and acidic residues" evidence="1">
    <location>
        <begin position="89"/>
        <end position="101"/>
    </location>
</feature>
<protein>
    <submittedName>
        <fullName evidence="3">Uncharacterized protein</fullName>
    </submittedName>
</protein>
<proteinExistence type="predicted"/>
<keyword evidence="2" id="KW-0472">Membrane</keyword>
<feature type="region of interest" description="Disordered" evidence="1">
    <location>
        <begin position="1"/>
        <end position="36"/>
    </location>
</feature>
<sequence length="313" mass="35696">MPEIMERRATSASIPTSKSSVKPLPVPKLSEGATPVESALKSKRFSLVHMPTKQERRVTIRPYESFRERKEEKPDTITFGYAALSTNEDESRKDMEMEEGRPVSPSPSIFSIYGDEPGPSTICEQPVGAQADVFISSLGEKKLTQIKKYLDSTPREEHMYFLWVKDSEVNKITVISIKTLENHLKNDSRVRRVKWRHLSSERVSIYRYSLPAITYEVRLLQSYFRDLLFNVFQKSKMCKECLCRHKKLCLLLVWLAFVLFLCLVVVLGSLSPDDRAHPFAHNQSKTIPPQSLLLPQQSPPQLSAVLLNTSLVG</sequence>
<organism evidence="4">
    <name type="scientific">Caenorhabditis remanei</name>
    <name type="common">Caenorhabditis vulgaris</name>
    <dbReference type="NCBI Taxonomy" id="31234"/>
    <lineage>
        <taxon>Eukaryota</taxon>
        <taxon>Metazoa</taxon>
        <taxon>Ecdysozoa</taxon>
        <taxon>Nematoda</taxon>
        <taxon>Chromadorea</taxon>
        <taxon>Rhabditida</taxon>
        <taxon>Rhabditina</taxon>
        <taxon>Rhabditomorpha</taxon>
        <taxon>Rhabditoidea</taxon>
        <taxon>Rhabditidae</taxon>
        <taxon>Peloderinae</taxon>
        <taxon>Caenorhabditis</taxon>
    </lineage>
</organism>
<name>E3MSF5_CAERE</name>
<gene>
    <name evidence="3" type="ORF">CRE_16869</name>
</gene>
<feature type="compositionally biased region" description="Polar residues" evidence="1">
    <location>
        <begin position="10"/>
        <end position="20"/>
    </location>
</feature>
<dbReference type="FunCoup" id="E3MSF5">
    <property type="interactions" value="1746"/>
</dbReference>
<dbReference type="eggNOG" id="ENOG502SXQV">
    <property type="taxonomic scope" value="Eukaryota"/>
</dbReference>
<dbReference type="Proteomes" id="UP000008281">
    <property type="component" value="Unassembled WGS sequence"/>
</dbReference>
<feature type="region of interest" description="Disordered" evidence="1">
    <location>
        <begin position="88"/>
        <end position="108"/>
    </location>
</feature>
<evidence type="ECO:0000313" key="4">
    <source>
        <dbReference type="Proteomes" id="UP000008281"/>
    </source>
</evidence>
<dbReference type="AlphaFoldDB" id="E3MSF5"/>
<keyword evidence="4" id="KW-1185">Reference proteome</keyword>
<reference evidence="3" key="1">
    <citation type="submission" date="2007-07" db="EMBL/GenBank/DDBJ databases">
        <title>PCAP assembly of the Caenorhabditis remanei genome.</title>
        <authorList>
            <consortium name="The Caenorhabditis remanei Sequencing Consortium"/>
            <person name="Wilson R.K."/>
        </authorList>
    </citation>
    <scope>NUCLEOTIDE SEQUENCE [LARGE SCALE GENOMIC DNA]</scope>
    <source>
        <strain evidence="3">PB4641</strain>
    </source>
</reference>
<evidence type="ECO:0000313" key="3">
    <source>
        <dbReference type="EMBL" id="EFP08238.1"/>
    </source>
</evidence>
<dbReference type="OrthoDB" id="5856034at2759"/>
<evidence type="ECO:0000256" key="1">
    <source>
        <dbReference type="SAM" id="MobiDB-lite"/>
    </source>
</evidence>
<keyword evidence="2" id="KW-0812">Transmembrane</keyword>
<evidence type="ECO:0000256" key="2">
    <source>
        <dbReference type="SAM" id="Phobius"/>
    </source>
</evidence>
<keyword evidence="2" id="KW-1133">Transmembrane helix</keyword>
<accession>E3MSF5</accession>
<dbReference type="InParanoid" id="E3MSF5"/>
<dbReference type="EMBL" id="DS268472">
    <property type="protein sequence ID" value="EFP08238.1"/>
    <property type="molecule type" value="Genomic_DNA"/>
</dbReference>
<feature type="transmembrane region" description="Helical" evidence="2">
    <location>
        <begin position="248"/>
        <end position="270"/>
    </location>
</feature>
<dbReference type="HOGENOM" id="CLU_096199_0_0_1"/>